<evidence type="ECO:0000256" key="3">
    <source>
        <dbReference type="ARBA" id="ARBA00022840"/>
    </source>
</evidence>
<keyword evidence="5" id="KW-1185">Reference proteome</keyword>
<dbReference type="AlphaFoldDB" id="A0AAD3NUD0"/>
<evidence type="ECO:0000256" key="2">
    <source>
        <dbReference type="ARBA" id="ARBA00022741"/>
    </source>
</evidence>
<organism evidence="4 5">
    <name type="scientific">Cryptomeria japonica</name>
    <name type="common">Japanese cedar</name>
    <name type="synonym">Cupressus japonica</name>
    <dbReference type="NCBI Taxonomy" id="3369"/>
    <lineage>
        <taxon>Eukaryota</taxon>
        <taxon>Viridiplantae</taxon>
        <taxon>Streptophyta</taxon>
        <taxon>Embryophyta</taxon>
        <taxon>Tracheophyta</taxon>
        <taxon>Spermatophyta</taxon>
        <taxon>Pinopsida</taxon>
        <taxon>Pinidae</taxon>
        <taxon>Conifers II</taxon>
        <taxon>Cupressales</taxon>
        <taxon>Cupressaceae</taxon>
        <taxon>Cryptomeria</taxon>
    </lineage>
</organism>
<dbReference type="GO" id="GO:0006337">
    <property type="term" value="P:nucleosome disassembly"/>
    <property type="evidence" value="ECO:0007669"/>
    <property type="project" value="TreeGrafter"/>
</dbReference>
<dbReference type="GO" id="GO:0016887">
    <property type="term" value="F:ATP hydrolysis activity"/>
    <property type="evidence" value="ECO:0007669"/>
    <property type="project" value="TreeGrafter"/>
</dbReference>
<dbReference type="Gene3D" id="1.10.8.60">
    <property type="match status" value="1"/>
</dbReference>
<name>A0AAD3NUD0_CRYJA</name>
<comment type="similarity">
    <text evidence="1">Belongs to the AAA ATPase family.</text>
</comment>
<gene>
    <name evidence="4" type="ORF">SUGI_1421240</name>
</gene>
<dbReference type="GO" id="GO:0042393">
    <property type="term" value="F:histone binding"/>
    <property type="evidence" value="ECO:0007669"/>
    <property type="project" value="TreeGrafter"/>
</dbReference>
<proteinExistence type="inferred from homology"/>
<protein>
    <submittedName>
        <fullName evidence="4">Uncharacterized protein</fullName>
    </submittedName>
</protein>
<comment type="caution">
    <text evidence="4">The sequence shown here is derived from an EMBL/GenBank/DDBJ whole genome shotgun (WGS) entry which is preliminary data.</text>
</comment>
<dbReference type="GO" id="GO:0003682">
    <property type="term" value="F:chromatin binding"/>
    <property type="evidence" value="ECO:0007669"/>
    <property type="project" value="TreeGrafter"/>
</dbReference>
<sequence>MELEASCVGYCGTDLKSLLTEVAINAFREKYPQVYTSDDTFVIDFDSMKVEKHDFLEAISTITLAAHRGTIVHSRLLSLVIAPCLQRHLKIISDYMSKIFYVVAKGDKKDLLNDSSRNLAKLLGFPYGSSIPVVYRPRLLLCGMEGARLVRLENAFIDVYISIT</sequence>
<dbReference type="InterPro" id="IPR045199">
    <property type="entry name" value="ATAD2-like"/>
</dbReference>
<evidence type="ECO:0000256" key="1">
    <source>
        <dbReference type="ARBA" id="ARBA00006914"/>
    </source>
</evidence>
<evidence type="ECO:0000313" key="5">
    <source>
        <dbReference type="Proteomes" id="UP001234787"/>
    </source>
</evidence>
<dbReference type="Proteomes" id="UP001234787">
    <property type="component" value="Unassembled WGS sequence"/>
</dbReference>
<reference evidence="4" key="1">
    <citation type="submission" date="2022-12" db="EMBL/GenBank/DDBJ databases">
        <title>Chromosome-Level Genome Assembly of Japanese Cedar (Cryptomeriajaponica D. Don).</title>
        <authorList>
            <person name="Fujino T."/>
            <person name="Yamaguchi K."/>
            <person name="Yokoyama T."/>
            <person name="Hamanaka T."/>
            <person name="Harazono Y."/>
            <person name="Kamada H."/>
            <person name="Kobayashi W."/>
            <person name="Ujino-Ihara T."/>
            <person name="Uchiyama K."/>
            <person name="Matsumoto A."/>
            <person name="Izuno A."/>
            <person name="Tsumura Y."/>
            <person name="Toyoda A."/>
            <person name="Shigenobu S."/>
            <person name="Moriguchi Y."/>
            <person name="Ueno S."/>
            <person name="Kasahara M."/>
        </authorList>
    </citation>
    <scope>NUCLEOTIDE SEQUENCE</scope>
</reference>
<dbReference type="GO" id="GO:0006334">
    <property type="term" value="P:nucleosome assembly"/>
    <property type="evidence" value="ECO:0007669"/>
    <property type="project" value="TreeGrafter"/>
</dbReference>
<dbReference type="EMBL" id="BSEH01000287">
    <property type="protein sequence ID" value="GLJ58139.1"/>
    <property type="molecule type" value="Genomic_DNA"/>
</dbReference>
<dbReference type="GO" id="GO:0005634">
    <property type="term" value="C:nucleus"/>
    <property type="evidence" value="ECO:0007669"/>
    <property type="project" value="TreeGrafter"/>
</dbReference>
<evidence type="ECO:0000313" key="4">
    <source>
        <dbReference type="EMBL" id="GLJ58139.1"/>
    </source>
</evidence>
<dbReference type="GO" id="GO:0005524">
    <property type="term" value="F:ATP binding"/>
    <property type="evidence" value="ECO:0007669"/>
    <property type="project" value="UniProtKB-KW"/>
</dbReference>
<keyword evidence="3" id="KW-0067">ATP-binding</keyword>
<keyword evidence="2" id="KW-0547">Nucleotide-binding</keyword>
<dbReference type="PANTHER" id="PTHR23069:SF0">
    <property type="entry name" value="TAT-BINDING HOMOLOG 7"/>
    <property type="match status" value="1"/>
</dbReference>
<accession>A0AAD3NUD0</accession>
<dbReference type="PANTHER" id="PTHR23069">
    <property type="entry name" value="AAA DOMAIN-CONTAINING"/>
    <property type="match status" value="1"/>
</dbReference>
<dbReference type="GO" id="GO:0045815">
    <property type="term" value="P:transcription initiation-coupled chromatin remodeling"/>
    <property type="evidence" value="ECO:0007669"/>
    <property type="project" value="TreeGrafter"/>
</dbReference>